<dbReference type="Gene3D" id="3.40.190.10">
    <property type="entry name" value="Periplasmic binding protein-like II"/>
    <property type="match status" value="1"/>
</dbReference>
<evidence type="ECO:0000256" key="1">
    <source>
        <dbReference type="ARBA" id="ARBA00004196"/>
    </source>
</evidence>
<evidence type="ECO:0000256" key="5">
    <source>
        <dbReference type="SAM" id="SignalP"/>
    </source>
</evidence>
<evidence type="ECO:0000259" key="6">
    <source>
        <dbReference type="Pfam" id="PF00496"/>
    </source>
</evidence>
<dbReference type="PROSITE" id="PS51257">
    <property type="entry name" value="PROKAR_LIPOPROTEIN"/>
    <property type="match status" value="1"/>
</dbReference>
<name>A0ABS4TYA1_9PSEU</name>
<dbReference type="Pfam" id="PF00496">
    <property type="entry name" value="SBP_bac_5"/>
    <property type="match status" value="1"/>
</dbReference>
<gene>
    <name evidence="7" type="ORF">JOF56_009344</name>
</gene>
<dbReference type="PANTHER" id="PTHR30290:SF10">
    <property type="entry name" value="PERIPLASMIC OLIGOPEPTIDE-BINDING PROTEIN-RELATED"/>
    <property type="match status" value="1"/>
</dbReference>
<dbReference type="InterPro" id="IPR039424">
    <property type="entry name" value="SBP_5"/>
</dbReference>
<comment type="similarity">
    <text evidence="2">Belongs to the bacterial solute-binding protein 5 family.</text>
</comment>
<dbReference type="InterPro" id="IPR000914">
    <property type="entry name" value="SBP_5_dom"/>
</dbReference>
<sequence>MKSPRPATAVALSLILTGCAVAGGGSSGPQTLSMQMGDGFDNLDPALSRTTFAGIVQKFVYDTLVTFEPGTRKLTSSLASSWEFTATTAKFTLNPKVTCSDGTPFTAATVKRNLDRIKDPATASPTAVSIMGSTNYDVTADDKAGTVSIKYAAPVVMIEARLVRGPFMVCDSGLDRAESLKTTPLGTGPYTLTEGNPGAGFTFAKRKDYTWGPASASTTSAAPDTVKIDFSPDSNATANLLLGGQRSIGMLGGQPALRVSNVNGMQKAVASQLTLSLLYNVRNGSSTSDPAVRKALQQLVSAKDWANVVGPAGSAAESRLPEGAACSPYGKVTDILPPAGVPAATKTMTDAGYAKDASGIWAKGGQPVTVRLAPVETTDVGAEFLRNVWASFGFKVEVNPSSTNEKYNTVLSGRGWDVTALSIGAERPTYDTFGGSEPAERGQNLGGVHDQAYDSLVAQAAAAGPEGGCDLWIKAERRLVELTAFTPLSLVDTAYYSSKFRIAASGPYLAPTAISAQ</sequence>
<keyword evidence="4 5" id="KW-0732">Signal</keyword>
<reference evidence="7 8" key="1">
    <citation type="submission" date="2021-03" db="EMBL/GenBank/DDBJ databases">
        <title>Sequencing the genomes of 1000 actinobacteria strains.</title>
        <authorList>
            <person name="Klenk H.-P."/>
        </authorList>
    </citation>
    <scope>NUCLEOTIDE SEQUENCE [LARGE SCALE GENOMIC DNA]</scope>
    <source>
        <strain evidence="7 8">DSM 46670</strain>
    </source>
</reference>
<evidence type="ECO:0000313" key="8">
    <source>
        <dbReference type="Proteomes" id="UP001519332"/>
    </source>
</evidence>
<comment type="caution">
    <text evidence="7">The sequence shown here is derived from an EMBL/GenBank/DDBJ whole genome shotgun (WGS) entry which is preliminary data.</text>
</comment>
<dbReference type="Gene3D" id="3.10.105.10">
    <property type="entry name" value="Dipeptide-binding Protein, Domain 3"/>
    <property type="match status" value="1"/>
</dbReference>
<dbReference type="PIRSF" id="PIRSF002741">
    <property type="entry name" value="MppA"/>
    <property type="match status" value="1"/>
</dbReference>
<evidence type="ECO:0000256" key="4">
    <source>
        <dbReference type="ARBA" id="ARBA00022729"/>
    </source>
</evidence>
<feature type="signal peptide" evidence="5">
    <location>
        <begin position="1"/>
        <end position="22"/>
    </location>
</feature>
<feature type="domain" description="Solute-binding protein family 5" evidence="6">
    <location>
        <begin position="74"/>
        <end position="432"/>
    </location>
</feature>
<accession>A0ABS4TYA1</accession>
<organism evidence="7 8">
    <name type="scientific">Kibdelosporangium banguiense</name>
    <dbReference type="NCBI Taxonomy" id="1365924"/>
    <lineage>
        <taxon>Bacteria</taxon>
        <taxon>Bacillati</taxon>
        <taxon>Actinomycetota</taxon>
        <taxon>Actinomycetes</taxon>
        <taxon>Pseudonocardiales</taxon>
        <taxon>Pseudonocardiaceae</taxon>
        <taxon>Kibdelosporangium</taxon>
    </lineage>
</organism>
<evidence type="ECO:0000256" key="2">
    <source>
        <dbReference type="ARBA" id="ARBA00005695"/>
    </source>
</evidence>
<dbReference type="Proteomes" id="UP001519332">
    <property type="component" value="Unassembled WGS sequence"/>
</dbReference>
<dbReference type="EMBL" id="JAGINW010000001">
    <property type="protein sequence ID" value="MBP2328959.1"/>
    <property type="molecule type" value="Genomic_DNA"/>
</dbReference>
<protein>
    <submittedName>
        <fullName evidence="7">Peptide/nickel transport system substrate-binding protein</fullName>
    </submittedName>
</protein>
<keyword evidence="3" id="KW-0813">Transport</keyword>
<evidence type="ECO:0000313" key="7">
    <source>
        <dbReference type="EMBL" id="MBP2328959.1"/>
    </source>
</evidence>
<keyword evidence="8" id="KW-1185">Reference proteome</keyword>
<dbReference type="CDD" id="cd00995">
    <property type="entry name" value="PBP2_NikA_DppA_OppA_like"/>
    <property type="match status" value="1"/>
</dbReference>
<comment type="subcellular location">
    <subcellularLocation>
        <location evidence="1">Cell envelope</location>
    </subcellularLocation>
</comment>
<dbReference type="PANTHER" id="PTHR30290">
    <property type="entry name" value="PERIPLASMIC BINDING COMPONENT OF ABC TRANSPORTER"/>
    <property type="match status" value="1"/>
</dbReference>
<dbReference type="RefSeq" id="WP_209645850.1">
    <property type="nucleotide sequence ID" value="NZ_JAGINW010000001.1"/>
</dbReference>
<dbReference type="SUPFAM" id="SSF53850">
    <property type="entry name" value="Periplasmic binding protein-like II"/>
    <property type="match status" value="1"/>
</dbReference>
<feature type="chain" id="PRO_5045246370" evidence="5">
    <location>
        <begin position="23"/>
        <end position="517"/>
    </location>
</feature>
<dbReference type="InterPro" id="IPR030678">
    <property type="entry name" value="Peptide/Ni-bd"/>
</dbReference>
<evidence type="ECO:0000256" key="3">
    <source>
        <dbReference type="ARBA" id="ARBA00022448"/>
    </source>
</evidence>
<proteinExistence type="inferred from homology"/>